<dbReference type="EMBL" id="AMZH03009054">
    <property type="protein sequence ID" value="RRT57676.1"/>
    <property type="molecule type" value="Genomic_DNA"/>
</dbReference>
<organism evidence="1 2">
    <name type="scientific">Ensete ventricosum</name>
    <name type="common">Abyssinian banana</name>
    <name type="synonym">Musa ensete</name>
    <dbReference type="NCBI Taxonomy" id="4639"/>
    <lineage>
        <taxon>Eukaryota</taxon>
        <taxon>Viridiplantae</taxon>
        <taxon>Streptophyta</taxon>
        <taxon>Embryophyta</taxon>
        <taxon>Tracheophyta</taxon>
        <taxon>Spermatophyta</taxon>
        <taxon>Magnoliopsida</taxon>
        <taxon>Liliopsida</taxon>
        <taxon>Zingiberales</taxon>
        <taxon>Musaceae</taxon>
        <taxon>Ensete</taxon>
    </lineage>
</organism>
<reference evidence="1 2" key="1">
    <citation type="journal article" date="2014" name="Agronomy (Basel)">
        <title>A Draft Genome Sequence for Ensete ventricosum, the Drought-Tolerant Tree Against Hunger.</title>
        <authorList>
            <person name="Harrison J."/>
            <person name="Moore K.A."/>
            <person name="Paszkiewicz K."/>
            <person name="Jones T."/>
            <person name="Grant M."/>
            <person name="Ambacheew D."/>
            <person name="Muzemil S."/>
            <person name="Studholme D.J."/>
        </authorList>
    </citation>
    <scope>NUCLEOTIDE SEQUENCE [LARGE SCALE GENOMIC DNA]</scope>
</reference>
<dbReference type="Proteomes" id="UP000287651">
    <property type="component" value="Unassembled WGS sequence"/>
</dbReference>
<evidence type="ECO:0000313" key="1">
    <source>
        <dbReference type="EMBL" id="RRT57676.1"/>
    </source>
</evidence>
<gene>
    <name evidence="1" type="ORF">B296_00024831</name>
</gene>
<evidence type="ECO:0000313" key="2">
    <source>
        <dbReference type="Proteomes" id="UP000287651"/>
    </source>
</evidence>
<dbReference type="AlphaFoldDB" id="A0A426Z131"/>
<name>A0A426Z131_ENSVE</name>
<accession>A0A426Z131</accession>
<comment type="caution">
    <text evidence="1">The sequence shown here is derived from an EMBL/GenBank/DDBJ whole genome shotgun (WGS) entry which is preliminary data.</text>
</comment>
<proteinExistence type="predicted"/>
<protein>
    <submittedName>
        <fullName evidence="1">Uncharacterized protein</fullName>
    </submittedName>
</protein>
<sequence length="83" mass="8967">MGLATPWYPRGETSVESSIACSHKGRALFVKGAEEVENATANSKYQDKVEAKELHKISVNGLLIKITESGRLRVDAGVLDHGT</sequence>